<comment type="cofactor">
    <cofactor evidence="1">
        <name>[4Fe-4S] cluster</name>
        <dbReference type="ChEBI" id="CHEBI:49883"/>
    </cofactor>
</comment>
<evidence type="ECO:0000256" key="5">
    <source>
        <dbReference type="ARBA" id="ARBA00022485"/>
    </source>
</evidence>
<dbReference type="InterPro" id="IPR007197">
    <property type="entry name" value="rSAM"/>
</dbReference>
<keyword evidence="10" id="KW-0411">Iron-sulfur</keyword>
<evidence type="ECO:0000256" key="3">
    <source>
        <dbReference type="ARBA" id="ARBA00009777"/>
    </source>
</evidence>
<evidence type="ECO:0000256" key="7">
    <source>
        <dbReference type="ARBA" id="ARBA00022723"/>
    </source>
</evidence>
<dbReference type="PIRSF" id="PIRSF000368">
    <property type="entry name" value="NrdG"/>
    <property type="match status" value="1"/>
</dbReference>
<evidence type="ECO:0000313" key="13">
    <source>
        <dbReference type="EMBL" id="ADU22348.1"/>
    </source>
</evidence>
<dbReference type="PANTHER" id="PTHR30352">
    <property type="entry name" value="PYRUVATE FORMATE-LYASE-ACTIVATING ENZYME"/>
    <property type="match status" value="1"/>
</dbReference>
<dbReference type="RefSeq" id="WP_013498512.1">
    <property type="nucleotide sequence ID" value="NC_014833.1"/>
</dbReference>
<dbReference type="NCBIfam" id="TIGR02491">
    <property type="entry name" value="NrdG"/>
    <property type="match status" value="1"/>
</dbReference>
<name>E6UAC6_RUMA7</name>
<evidence type="ECO:0000256" key="1">
    <source>
        <dbReference type="ARBA" id="ARBA00001966"/>
    </source>
</evidence>
<dbReference type="InterPro" id="IPR058240">
    <property type="entry name" value="rSAM_sf"/>
</dbReference>
<reference evidence="13 14" key="1">
    <citation type="journal article" date="2011" name="J. Bacteriol.">
        <title>Complete genome of the cellulolytic ruminal bacterium Ruminococcus albus 7.</title>
        <authorList>
            <person name="Suen G."/>
            <person name="Stevenson D.M."/>
            <person name="Bruce D.C."/>
            <person name="Chertkov O."/>
            <person name="Copeland A."/>
            <person name="Cheng J.F."/>
            <person name="Detter C."/>
            <person name="Detter J.C."/>
            <person name="Goodwin L.A."/>
            <person name="Han C.S."/>
            <person name="Hauser L.J."/>
            <person name="Ivanova N.N."/>
            <person name="Kyrpides N.C."/>
            <person name="Land M.L."/>
            <person name="Lapidus A."/>
            <person name="Lucas S."/>
            <person name="Ovchinnikova G."/>
            <person name="Pitluck S."/>
            <person name="Tapia R."/>
            <person name="Woyke T."/>
            <person name="Boyum J."/>
            <person name="Mead D."/>
            <person name="Weimer P.J."/>
        </authorList>
    </citation>
    <scope>NUCLEOTIDE SEQUENCE [LARGE SCALE GENOMIC DNA]</scope>
    <source>
        <strain evidence="14">ATCC 27210 / DSM 20455 / JCM 14654 / NCDO 2250 / 7</strain>
    </source>
</reference>
<dbReference type="SFLD" id="SFLDF00299">
    <property type="entry name" value="anaerobic_ribonucleoside-triph"/>
    <property type="match status" value="1"/>
</dbReference>
<keyword evidence="9" id="KW-0408">Iron</keyword>
<dbReference type="GO" id="GO:0051539">
    <property type="term" value="F:4 iron, 4 sulfur cluster binding"/>
    <property type="evidence" value="ECO:0007669"/>
    <property type="project" value="UniProtKB-KW"/>
</dbReference>
<organism evidence="13 14">
    <name type="scientific">Ruminococcus albus (strain ATCC 27210 / DSM 20455 / JCM 14654 / NCDO 2250 / 7)</name>
    <dbReference type="NCBI Taxonomy" id="697329"/>
    <lineage>
        <taxon>Bacteria</taxon>
        <taxon>Bacillati</taxon>
        <taxon>Bacillota</taxon>
        <taxon>Clostridia</taxon>
        <taxon>Eubacteriales</taxon>
        <taxon>Oscillospiraceae</taxon>
        <taxon>Ruminococcus</taxon>
    </lineage>
</organism>
<dbReference type="GO" id="GO:0004748">
    <property type="term" value="F:ribonucleoside-diphosphate reductase activity, thioredoxin disulfide as acceptor"/>
    <property type="evidence" value="ECO:0007669"/>
    <property type="project" value="TreeGrafter"/>
</dbReference>
<keyword evidence="7" id="KW-0479">Metal-binding</keyword>
<dbReference type="OrthoDB" id="9782387at2"/>
<evidence type="ECO:0000256" key="2">
    <source>
        <dbReference type="ARBA" id="ARBA00003852"/>
    </source>
</evidence>
<dbReference type="PANTHER" id="PTHR30352:SF2">
    <property type="entry name" value="ANAEROBIC RIBONUCLEOSIDE-TRIPHOSPHATE REDUCTASE-ACTIVATING PROTEIN"/>
    <property type="match status" value="1"/>
</dbReference>
<dbReference type="HOGENOM" id="CLU_089926_2_1_9"/>
<comment type="catalytic activity">
    <reaction evidence="11">
        <text>glycyl-[protein] + reduced [flavodoxin] + S-adenosyl-L-methionine = glycin-2-yl radical-[protein] + semiquinone [flavodoxin] + 5'-deoxyadenosine + L-methionine + H(+)</text>
        <dbReference type="Rhea" id="RHEA:61976"/>
        <dbReference type="Rhea" id="RHEA-COMP:10622"/>
        <dbReference type="Rhea" id="RHEA-COMP:14480"/>
        <dbReference type="Rhea" id="RHEA-COMP:15993"/>
        <dbReference type="Rhea" id="RHEA-COMP:15994"/>
        <dbReference type="ChEBI" id="CHEBI:15378"/>
        <dbReference type="ChEBI" id="CHEBI:17319"/>
        <dbReference type="ChEBI" id="CHEBI:29947"/>
        <dbReference type="ChEBI" id="CHEBI:32722"/>
        <dbReference type="ChEBI" id="CHEBI:57618"/>
        <dbReference type="ChEBI" id="CHEBI:57844"/>
        <dbReference type="ChEBI" id="CHEBI:59789"/>
        <dbReference type="ChEBI" id="CHEBI:140311"/>
    </reaction>
</comment>
<keyword evidence="8 12" id="KW-0560">Oxidoreductase</keyword>
<dbReference type="InterPro" id="IPR001989">
    <property type="entry name" value="Radical_activat_CS"/>
</dbReference>
<dbReference type="EMBL" id="CP002403">
    <property type="protein sequence ID" value="ADU22348.1"/>
    <property type="molecule type" value="Genomic_DNA"/>
</dbReference>
<keyword evidence="5" id="KW-0004">4Fe-4S</keyword>
<dbReference type="SFLD" id="SFLDG01066">
    <property type="entry name" value="organic_radical-activating_enz"/>
    <property type="match status" value="1"/>
</dbReference>
<dbReference type="SUPFAM" id="SSF102114">
    <property type="entry name" value="Radical SAM enzymes"/>
    <property type="match status" value="1"/>
</dbReference>
<evidence type="ECO:0000313" key="14">
    <source>
        <dbReference type="Proteomes" id="UP000006919"/>
    </source>
</evidence>
<dbReference type="SFLD" id="SFLDG01063">
    <property type="entry name" value="activating_enzymes__group_1"/>
    <property type="match status" value="1"/>
</dbReference>
<dbReference type="InterPro" id="IPR034457">
    <property type="entry name" value="Organic_radical-activating"/>
</dbReference>
<evidence type="ECO:0000256" key="9">
    <source>
        <dbReference type="ARBA" id="ARBA00023004"/>
    </source>
</evidence>
<comment type="similarity">
    <text evidence="3 12">Belongs to the organic radical-activating enzymes family.</text>
</comment>
<dbReference type="AlphaFoldDB" id="E6UAC6"/>
<protein>
    <recommendedName>
        <fullName evidence="4 12">Anaerobic ribonucleoside-triphosphate reductase-activating protein</fullName>
        <ecNumber evidence="12">1.97.1.-</ecNumber>
    </recommendedName>
</protein>
<dbReference type="Gene3D" id="3.20.20.70">
    <property type="entry name" value="Aldolase class I"/>
    <property type="match status" value="1"/>
</dbReference>
<evidence type="ECO:0000256" key="8">
    <source>
        <dbReference type="ARBA" id="ARBA00023002"/>
    </source>
</evidence>
<accession>E6UAC6</accession>
<dbReference type="PROSITE" id="PS01087">
    <property type="entry name" value="RADICAL_ACTIVATING"/>
    <property type="match status" value="1"/>
</dbReference>
<sequence>MYYGEIKNCDIADGIGVRVSLFVSGCRHHCEGCFNAMTWDFDYGKPFTEETEDQLLEMLSCEYIDGLTLLGGEPMEPENQRVLAPFMRRVKEKYPEKSIWCYTGCVLEDELLHESPWRCECTDEMLSMIDVLVDGRFILAKRNISLGFRGSDNQRIIDLKSTLKTGKTITIDLD</sequence>
<dbReference type="EC" id="1.97.1.-" evidence="12"/>
<dbReference type="eggNOG" id="COG0602">
    <property type="taxonomic scope" value="Bacteria"/>
</dbReference>
<evidence type="ECO:0000256" key="6">
    <source>
        <dbReference type="ARBA" id="ARBA00022691"/>
    </source>
</evidence>
<dbReference type="Pfam" id="PF13353">
    <property type="entry name" value="Fer4_12"/>
    <property type="match status" value="1"/>
</dbReference>
<evidence type="ECO:0000256" key="12">
    <source>
        <dbReference type="PIRNR" id="PIRNR000368"/>
    </source>
</evidence>
<evidence type="ECO:0000256" key="10">
    <source>
        <dbReference type="ARBA" id="ARBA00023014"/>
    </source>
</evidence>
<comment type="function">
    <text evidence="2 12">Activation of anaerobic ribonucleoside-triphosphate reductase under anaerobic conditions by generation of an organic free radical, using S-adenosylmethionine and reduced flavodoxin as cosubstrates to produce 5'-deoxy-adenosine.</text>
</comment>
<proteinExistence type="inferred from homology"/>
<dbReference type="GO" id="GO:0046872">
    <property type="term" value="F:metal ion binding"/>
    <property type="evidence" value="ECO:0007669"/>
    <property type="project" value="UniProtKB-KW"/>
</dbReference>
<dbReference type="InterPro" id="IPR012837">
    <property type="entry name" value="NrdG"/>
</dbReference>
<dbReference type="SFLD" id="SFLDS00029">
    <property type="entry name" value="Radical_SAM"/>
    <property type="match status" value="1"/>
</dbReference>
<gene>
    <name evidence="13" type="ordered locus">Rumal_1850</name>
</gene>
<dbReference type="InterPro" id="IPR013785">
    <property type="entry name" value="Aldolase_TIM"/>
</dbReference>
<evidence type="ECO:0000256" key="4">
    <source>
        <dbReference type="ARBA" id="ARBA00014281"/>
    </source>
</evidence>
<dbReference type="STRING" id="697329.Rumal_1850"/>
<dbReference type="GO" id="GO:0043365">
    <property type="term" value="F:[formate-C-acetyltransferase]-activating enzyme activity"/>
    <property type="evidence" value="ECO:0007669"/>
    <property type="project" value="InterPro"/>
</dbReference>
<evidence type="ECO:0000256" key="11">
    <source>
        <dbReference type="ARBA" id="ARBA00047365"/>
    </source>
</evidence>
<keyword evidence="6" id="KW-0949">S-adenosyl-L-methionine</keyword>
<dbReference type="Proteomes" id="UP000006919">
    <property type="component" value="Chromosome"/>
</dbReference>
<dbReference type="KEGG" id="ral:Rumal_1850"/>